<dbReference type="EMBL" id="JAVCAP010000002">
    <property type="protein sequence ID" value="MDP8566671.1"/>
    <property type="molecule type" value="Genomic_DNA"/>
</dbReference>
<organism evidence="7 8">
    <name type="scientific">Methylophilus aquaticus</name>
    <dbReference type="NCBI Taxonomy" id="1971610"/>
    <lineage>
        <taxon>Bacteria</taxon>
        <taxon>Pseudomonadati</taxon>
        <taxon>Pseudomonadota</taxon>
        <taxon>Betaproteobacteria</taxon>
        <taxon>Nitrosomonadales</taxon>
        <taxon>Methylophilaceae</taxon>
        <taxon>Methylophilus</taxon>
    </lineage>
</organism>
<dbReference type="PANTHER" id="PTHR34137">
    <property type="entry name" value="EXODEOXYRIBONUCLEASE 7 SMALL SUBUNIT"/>
    <property type="match status" value="1"/>
</dbReference>
<comment type="subunit">
    <text evidence="6">Heterooligomer composed of large and small subunits.</text>
</comment>
<name>A0ABT9JQ42_9PROT</name>
<dbReference type="Gene3D" id="1.10.287.1040">
    <property type="entry name" value="Exonuclease VII, small subunit"/>
    <property type="match status" value="1"/>
</dbReference>
<evidence type="ECO:0000313" key="7">
    <source>
        <dbReference type="EMBL" id="MDP8566671.1"/>
    </source>
</evidence>
<evidence type="ECO:0000256" key="2">
    <source>
        <dbReference type="ARBA" id="ARBA00022490"/>
    </source>
</evidence>
<keyword evidence="2 6" id="KW-0963">Cytoplasm</keyword>
<dbReference type="RefSeq" id="WP_306388375.1">
    <property type="nucleotide sequence ID" value="NZ_JAVCAP010000002.1"/>
</dbReference>
<keyword evidence="5 6" id="KW-0269">Exonuclease</keyword>
<dbReference type="EC" id="3.1.11.6" evidence="6"/>
<comment type="function">
    <text evidence="6">Bidirectionally degrades single-stranded DNA into large acid-insoluble oligonucleotides, which are then degraded further into small acid-soluble oligonucleotides.</text>
</comment>
<dbReference type="Pfam" id="PF02609">
    <property type="entry name" value="Exonuc_VII_S"/>
    <property type="match status" value="1"/>
</dbReference>
<evidence type="ECO:0000256" key="1">
    <source>
        <dbReference type="ARBA" id="ARBA00009998"/>
    </source>
</evidence>
<dbReference type="SUPFAM" id="SSF116842">
    <property type="entry name" value="XseB-like"/>
    <property type="match status" value="1"/>
</dbReference>
<comment type="caution">
    <text evidence="7">The sequence shown here is derived from an EMBL/GenBank/DDBJ whole genome shotgun (WGS) entry which is preliminary data.</text>
</comment>
<evidence type="ECO:0000313" key="8">
    <source>
        <dbReference type="Proteomes" id="UP001225906"/>
    </source>
</evidence>
<dbReference type="NCBIfam" id="TIGR01280">
    <property type="entry name" value="xseB"/>
    <property type="match status" value="1"/>
</dbReference>
<sequence>MSIQKPPPSNTLDAGTFAERMATIESIVKKMESGELPLEEALSAYAQGTQLLQACQVALQQAEQSVMILNQQQQLTPFDSQE</sequence>
<evidence type="ECO:0000256" key="3">
    <source>
        <dbReference type="ARBA" id="ARBA00022722"/>
    </source>
</evidence>
<reference evidence="8" key="1">
    <citation type="journal article" date="2019" name="Int. J. Syst. Evol. Microbiol.">
        <title>The Global Catalogue of Microorganisms (GCM) 10K type strain sequencing project: providing services to taxonomists for standard genome sequencing and annotation.</title>
        <authorList>
            <consortium name="The Broad Institute Genomics Platform"/>
            <consortium name="The Broad Institute Genome Sequencing Center for Infectious Disease"/>
            <person name="Wu L."/>
            <person name="Ma J."/>
        </authorList>
    </citation>
    <scope>NUCLEOTIDE SEQUENCE [LARGE SCALE GENOMIC DNA]</scope>
    <source>
        <strain evidence="8">VKM B-3159</strain>
    </source>
</reference>
<comment type="catalytic activity">
    <reaction evidence="6">
        <text>Exonucleolytic cleavage in either 5'- to 3'- or 3'- to 5'-direction to yield nucleoside 5'-phosphates.</text>
        <dbReference type="EC" id="3.1.11.6"/>
    </reaction>
</comment>
<keyword evidence="3 6" id="KW-0540">Nuclease</keyword>
<dbReference type="GO" id="GO:0008855">
    <property type="term" value="F:exodeoxyribonuclease VII activity"/>
    <property type="evidence" value="ECO:0007669"/>
    <property type="project" value="UniProtKB-EC"/>
</dbReference>
<evidence type="ECO:0000256" key="5">
    <source>
        <dbReference type="ARBA" id="ARBA00022839"/>
    </source>
</evidence>
<proteinExistence type="inferred from homology"/>
<protein>
    <recommendedName>
        <fullName evidence="6">Exodeoxyribonuclease 7 small subunit</fullName>
        <ecNumber evidence="6">3.1.11.6</ecNumber>
    </recommendedName>
    <alternativeName>
        <fullName evidence="6">Exodeoxyribonuclease VII small subunit</fullName>
        <shortName evidence="6">Exonuclease VII small subunit</shortName>
    </alternativeName>
</protein>
<gene>
    <name evidence="6 7" type="primary">xseB</name>
    <name evidence="7" type="ORF">Q9291_02300</name>
</gene>
<dbReference type="InterPro" id="IPR037004">
    <property type="entry name" value="Exonuc_VII_ssu_sf"/>
</dbReference>
<dbReference type="InterPro" id="IPR003761">
    <property type="entry name" value="Exonuc_VII_S"/>
</dbReference>
<keyword evidence="8" id="KW-1185">Reference proteome</keyword>
<evidence type="ECO:0000256" key="4">
    <source>
        <dbReference type="ARBA" id="ARBA00022801"/>
    </source>
</evidence>
<comment type="subcellular location">
    <subcellularLocation>
        <location evidence="6">Cytoplasm</location>
    </subcellularLocation>
</comment>
<accession>A0ABT9JQ42</accession>
<comment type="similarity">
    <text evidence="1 6">Belongs to the XseB family.</text>
</comment>
<dbReference type="Proteomes" id="UP001225906">
    <property type="component" value="Unassembled WGS sequence"/>
</dbReference>
<keyword evidence="4 6" id="KW-0378">Hydrolase</keyword>
<dbReference type="PANTHER" id="PTHR34137:SF1">
    <property type="entry name" value="EXODEOXYRIBONUCLEASE 7 SMALL SUBUNIT"/>
    <property type="match status" value="1"/>
</dbReference>
<dbReference type="HAMAP" id="MF_00337">
    <property type="entry name" value="Exonuc_7_S"/>
    <property type="match status" value="1"/>
</dbReference>
<evidence type="ECO:0000256" key="6">
    <source>
        <dbReference type="HAMAP-Rule" id="MF_00337"/>
    </source>
</evidence>